<reference evidence="8 9" key="1">
    <citation type="submission" date="2019-05" db="EMBL/GenBank/DDBJ databases">
        <title>Complete genome sequence of Izhakiella calystegiae KSNA2, an endophyte isolated from beach morning glory (Calystegia soldanella).</title>
        <authorList>
            <person name="Jiang L."/>
            <person name="Jeong J.C."/>
            <person name="Kim C.Y."/>
            <person name="Kim D.H."/>
            <person name="Kim S.W."/>
            <person name="Lee j."/>
        </authorList>
    </citation>
    <scope>NUCLEOTIDE SEQUENCE [LARGE SCALE GENOMIC DNA]</scope>
    <source>
        <strain evidence="8 9">KSNA2</strain>
    </source>
</reference>
<feature type="domain" description="Lipoprotein YgdI/YgdR-like SH3-like" evidence="7">
    <location>
        <begin position="25"/>
        <end position="71"/>
    </location>
</feature>
<gene>
    <name evidence="8" type="ORF">FEM41_00380</name>
</gene>
<dbReference type="InterPro" id="IPR010305">
    <property type="entry name" value="YgdI/YgdR-like"/>
</dbReference>
<evidence type="ECO:0000256" key="1">
    <source>
        <dbReference type="ARBA" id="ARBA00022475"/>
    </source>
</evidence>
<dbReference type="PANTHER" id="PTHR37011:SF2">
    <property type="entry name" value="LIPOPROTEIN"/>
    <property type="match status" value="1"/>
</dbReference>
<sequence length="75" mass="8149">MNKKVALFFSACAMAVTLTACSGPNYMMHTSDGRTIISEGKPVTDSETGMISYVDADGNKQQINRTDIREMVALD</sequence>
<keyword evidence="5 8" id="KW-0449">Lipoprotein</keyword>
<evidence type="ECO:0000256" key="3">
    <source>
        <dbReference type="ARBA" id="ARBA00023136"/>
    </source>
</evidence>
<protein>
    <submittedName>
        <fullName evidence="8">YgdI/YgdR family lipoprotein</fullName>
    </submittedName>
</protein>
<feature type="signal peptide" evidence="6">
    <location>
        <begin position="1"/>
        <end position="22"/>
    </location>
</feature>
<dbReference type="InterPro" id="IPR047807">
    <property type="entry name" value="YgdI/YgdR-like_SH3-like"/>
</dbReference>
<feature type="chain" id="PRO_5020934660" evidence="6">
    <location>
        <begin position="23"/>
        <end position="75"/>
    </location>
</feature>
<evidence type="ECO:0000259" key="7">
    <source>
        <dbReference type="Pfam" id="PF06004"/>
    </source>
</evidence>
<keyword evidence="4" id="KW-0564">Palmitate</keyword>
<proteinExistence type="predicted"/>
<keyword evidence="3" id="KW-0472">Membrane</keyword>
<dbReference type="InterPro" id="IPR010920">
    <property type="entry name" value="LSM_dom_sf"/>
</dbReference>
<accession>A0A4V1G729</accession>
<dbReference type="Proteomes" id="UP000302163">
    <property type="component" value="Chromosome"/>
</dbReference>
<dbReference type="RefSeq" id="WP_138093177.1">
    <property type="nucleotide sequence ID" value="NZ_CP040428.1"/>
</dbReference>
<dbReference type="AlphaFoldDB" id="A0A4V1G729"/>
<evidence type="ECO:0000256" key="4">
    <source>
        <dbReference type="ARBA" id="ARBA00023139"/>
    </source>
</evidence>
<dbReference type="OrthoDB" id="6520455at2"/>
<dbReference type="EMBL" id="CP040428">
    <property type="protein sequence ID" value="QCT18207.1"/>
    <property type="molecule type" value="Genomic_DNA"/>
</dbReference>
<dbReference type="SUPFAM" id="SSF50182">
    <property type="entry name" value="Sm-like ribonucleoproteins"/>
    <property type="match status" value="1"/>
</dbReference>
<evidence type="ECO:0000256" key="6">
    <source>
        <dbReference type="SAM" id="SignalP"/>
    </source>
</evidence>
<dbReference type="NCBIfam" id="NF033216">
    <property type="entry name" value="lipo_YgdI_YgdR"/>
    <property type="match status" value="1"/>
</dbReference>
<keyword evidence="9" id="KW-1185">Reference proteome</keyword>
<dbReference type="Gene3D" id="2.30.30.100">
    <property type="match status" value="1"/>
</dbReference>
<evidence type="ECO:0000313" key="8">
    <source>
        <dbReference type="EMBL" id="QCT18207.1"/>
    </source>
</evidence>
<evidence type="ECO:0000313" key="9">
    <source>
        <dbReference type="Proteomes" id="UP000302163"/>
    </source>
</evidence>
<organism evidence="8 9">
    <name type="scientific">Jejubacter calystegiae</name>
    <dbReference type="NCBI Taxonomy" id="2579935"/>
    <lineage>
        <taxon>Bacteria</taxon>
        <taxon>Pseudomonadati</taxon>
        <taxon>Pseudomonadota</taxon>
        <taxon>Gammaproteobacteria</taxon>
        <taxon>Enterobacterales</taxon>
        <taxon>Enterobacteriaceae</taxon>
        <taxon>Jejubacter</taxon>
    </lineage>
</organism>
<name>A0A4V1G729_9ENTR</name>
<evidence type="ECO:0000256" key="5">
    <source>
        <dbReference type="ARBA" id="ARBA00023288"/>
    </source>
</evidence>
<dbReference type="PANTHER" id="PTHR37011">
    <property type="entry name" value="POT FAMILY PEPTIDE TRANSPORT PROTEIN-RELATED"/>
    <property type="match status" value="1"/>
</dbReference>
<keyword evidence="1" id="KW-1003">Cell membrane</keyword>
<dbReference type="Pfam" id="PF06004">
    <property type="entry name" value="DUF903"/>
    <property type="match status" value="1"/>
</dbReference>
<keyword evidence="2 6" id="KW-0732">Signal</keyword>
<dbReference type="KEGG" id="izh:FEM41_00380"/>
<dbReference type="PROSITE" id="PS51257">
    <property type="entry name" value="PROKAR_LIPOPROTEIN"/>
    <property type="match status" value="1"/>
</dbReference>
<evidence type="ECO:0000256" key="2">
    <source>
        <dbReference type="ARBA" id="ARBA00022729"/>
    </source>
</evidence>